<feature type="compositionally biased region" description="Basic residues" evidence="19">
    <location>
        <begin position="102"/>
        <end position="113"/>
    </location>
</feature>
<evidence type="ECO:0000256" key="6">
    <source>
        <dbReference type="ARBA" id="ARBA00022664"/>
    </source>
</evidence>
<feature type="region of interest" description="Disordered" evidence="19">
    <location>
        <begin position="448"/>
        <end position="558"/>
    </location>
</feature>
<feature type="compositionally biased region" description="Acidic residues" evidence="19">
    <location>
        <begin position="66"/>
        <end position="77"/>
    </location>
</feature>
<dbReference type="EC" id="2.7.11.23" evidence="3"/>
<dbReference type="SMART" id="SM00220">
    <property type="entry name" value="S_TKc"/>
    <property type="match status" value="1"/>
</dbReference>
<dbReference type="InterPro" id="IPR000719">
    <property type="entry name" value="Prot_kinase_dom"/>
</dbReference>
<evidence type="ECO:0000256" key="4">
    <source>
        <dbReference type="ARBA" id="ARBA00012425"/>
    </source>
</evidence>
<dbReference type="GO" id="GO:0016607">
    <property type="term" value="C:nuclear speck"/>
    <property type="evidence" value="ECO:0007669"/>
    <property type="project" value="UniProtKB-SubCell"/>
</dbReference>
<feature type="compositionally biased region" description="Basic and acidic residues" evidence="19">
    <location>
        <begin position="204"/>
        <end position="214"/>
    </location>
</feature>
<keyword evidence="12" id="KW-0539">Nucleus</keyword>
<dbReference type="GO" id="GO:0030332">
    <property type="term" value="F:cyclin binding"/>
    <property type="evidence" value="ECO:0007669"/>
    <property type="project" value="TreeGrafter"/>
</dbReference>
<feature type="compositionally biased region" description="Basic and acidic residues" evidence="19">
    <location>
        <begin position="181"/>
        <end position="192"/>
    </location>
</feature>
<feature type="compositionally biased region" description="Pro residues" evidence="19">
    <location>
        <begin position="655"/>
        <end position="670"/>
    </location>
</feature>
<comment type="catalytic activity">
    <reaction evidence="17">
        <text>[DNA-directed RNA polymerase] + ATP = phospho-[DNA-directed RNA polymerase] + ADP + H(+)</text>
        <dbReference type="Rhea" id="RHEA:10216"/>
        <dbReference type="Rhea" id="RHEA-COMP:11321"/>
        <dbReference type="Rhea" id="RHEA-COMP:11322"/>
        <dbReference type="ChEBI" id="CHEBI:15378"/>
        <dbReference type="ChEBI" id="CHEBI:30616"/>
        <dbReference type="ChEBI" id="CHEBI:43176"/>
        <dbReference type="ChEBI" id="CHEBI:68546"/>
        <dbReference type="ChEBI" id="CHEBI:456216"/>
        <dbReference type="EC" id="2.7.11.23"/>
    </reaction>
</comment>
<feature type="region of interest" description="Disordered" evidence="19">
    <location>
        <begin position="1393"/>
        <end position="1415"/>
    </location>
</feature>
<proteinExistence type="inferred from homology"/>
<evidence type="ECO:0000256" key="10">
    <source>
        <dbReference type="ARBA" id="ARBA00022840"/>
    </source>
</evidence>
<feature type="region of interest" description="Disordered" evidence="19">
    <location>
        <begin position="1143"/>
        <end position="1172"/>
    </location>
</feature>
<comment type="similarity">
    <text evidence="2">Belongs to the protein kinase superfamily. CMGC Ser/Thr protein kinase family. CDC2/CDKX subfamily.</text>
</comment>
<dbReference type="Proteomes" id="UP001295444">
    <property type="component" value="Chromosome 06"/>
</dbReference>
<feature type="region of interest" description="Disordered" evidence="19">
    <location>
        <begin position="1427"/>
        <end position="1465"/>
    </location>
</feature>
<organism evidence="21 22">
    <name type="scientific">Pelobates cultripes</name>
    <name type="common">Western spadefoot toad</name>
    <dbReference type="NCBI Taxonomy" id="61616"/>
    <lineage>
        <taxon>Eukaryota</taxon>
        <taxon>Metazoa</taxon>
        <taxon>Chordata</taxon>
        <taxon>Craniata</taxon>
        <taxon>Vertebrata</taxon>
        <taxon>Euteleostomi</taxon>
        <taxon>Amphibia</taxon>
        <taxon>Batrachia</taxon>
        <taxon>Anura</taxon>
        <taxon>Pelobatoidea</taxon>
        <taxon>Pelobatidae</taxon>
        <taxon>Pelobates</taxon>
    </lineage>
</organism>
<feature type="compositionally biased region" description="Basic residues" evidence="19">
    <location>
        <begin position="356"/>
        <end position="367"/>
    </location>
</feature>
<evidence type="ECO:0000313" key="22">
    <source>
        <dbReference type="Proteomes" id="UP001295444"/>
    </source>
</evidence>
<feature type="binding site" evidence="18">
    <location>
        <position position="741"/>
    </location>
    <ligand>
        <name>ATP</name>
        <dbReference type="ChEBI" id="CHEBI:30616"/>
    </ligand>
</feature>
<feature type="compositionally biased region" description="Basic residues" evidence="19">
    <location>
        <begin position="34"/>
        <end position="45"/>
    </location>
</feature>
<dbReference type="Gene3D" id="3.30.200.20">
    <property type="entry name" value="Phosphorylase Kinase, domain 1"/>
    <property type="match status" value="1"/>
</dbReference>
<accession>A0AAD1SJP1</accession>
<dbReference type="GO" id="GO:0005524">
    <property type="term" value="F:ATP binding"/>
    <property type="evidence" value="ECO:0007669"/>
    <property type="project" value="UniProtKB-UniRule"/>
</dbReference>
<evidence type="ECO:0000256" key="15">
    <source>
        <dbReference type="ARBA" id="ARBA00047811"/>
    </source>
</evidence>
<dbReference type="SUPFAM" id="SSF56112">
    <property type="entry name" value="Protein kinase-like (PK-like)"/>
    <property type="match status" value="1"/>
</dbReference>
<dbReference type="PROSITE" id="PS00108">
    <property type="entry name" value="PROTEIN_KINASE_ST"/>
    <property type="match status" value="1"/>
</dbReference>
<evidence type="ECO:0000256" key="18">
    <source>
        <dbReference type="PROSITE-ProRule" id="PRU10141"/>
    </source>
</evidence>
<evidence type="ECO:0000256" key="12">
    <source>
        <dbReference type="ARBA" id="ARBA00023242"/>
    </source>
</evidence>
<dbReference type="FunFam" id="3.30.200.20:FF:000074">
    <property type="entry name" value="cyclin-dependent kinase 12 isoform X2"/>
    <property type="match status" value="1"/>
</dbReference>
<dbReference type="InterPro" id="IPR017441">
    <property type="entry name" value="Protein_kinase_ATP_BS"/>
</dbReference>
<protein>
    <recommendedName>
        <fullName evidence="13">Cyclin-dependent kinase 12</fullName>
        <ecNumber evidence="4">2.7.11.22</ecNumber>
        <ecNumber evidence="3">2.7.11.23</ecNumber>
    </recommendedName>
    <alternativeName>
        <fullName evidence="14">Cell division protein kinase 12</fullName>
    </alternativeName>
</protein>
<evidence type="ECO:0000256" key="8">
    <source>
        <dbReference type="ARBA" id="ARBA00022741"/>
    </source>
</evidence>
<evidence type="ECO:0000256" key="17">
    <source>
        <dbReference type="ARBA" id="ARBA00049280"/>
    </source>
</evidence>
<feature type="compositionally biased region" description="Low complexity" evidence="19">
    <location>
        <begin position="343"/>
        <end position="355"/>
    </location>
</feature>
<feature type="compositionally biased region" description="Basic and acidic residues" evidence="19">
    <location>
        <begin position="459"/>
        <end position="507"/>
    </location>
</feature>
<feature type="compositionally biased region" description="Basic and acidic residues" evidence="19">
    <location>
        <begin position="80"/>
        <end position="101"/>
    </location>
</feature>
<keyword evidence="11" id="KW-0508">mRNA splicing</keyword>
<dbReference type="PROSITE" id="PS50011">
    <property type="entry name" value="PROTEIN_KINASE_DOM"/>
    <property type="match status" value="1"/>
</dbReference>
<dbReference type="InterPro" id="IPR008271">
    <property type="entry name" value="Ser/Thr_kinase_AS"/>
</dbReference>
<dbReference type="EMBL" id="OW240917">
    <property type="protein sequence ID" value="CAH2302298.1"/>
    <property type="molecule type" value="Genomic_DNA"/>
</dbReference>
<feature type="compositionally biased region" description="Basic and acidic residues" evidence="19">
    <location>
        <begin position="639"/>
        <end position="651"/>
    </location>
</feature>
<feature type="compositionally biased region" description="Polar residues" evidence="19">
    <location>
        <begin position="1163"/>
        <end position="1172"/>
    </location>
</feature>
<evidence type="ECO:0000259" key="20">
    <source>
        <dbReference type="PROSITE" id="PS50011"/>
    </source>
</evidence>
<keyword evidence="7" id="KW-0808">Transferase</keyword>
<dbReference type="GO" id="GO:0008353">
    <property type="term" value="F:RNA polymerase II CTD heptapeptide repeat kinase activity"/>
    <property type="evidence" value="ECO:0007669"/>
    <property type="project" value="UniProtKB-EC"/>
</dbReference>
<feature type="region of interest" description="Disordered" evidence="19">
    <location>
        <begin position="1"/>
        <end position="408"/>
    </location>
</feature>
<evidence type="ECO:0000256" key="3">
    <source>
        <dbReference type="ARBA" id="ARBA00012409"/>
    </source>
</evidence>
<name>A0AAD1SJP1_PELCU</name>
<evidence type="ECO:0000256" key="14">
    <source>
        <dbReference type="ARBA" id="ARBA00041920"/>
    </source>
</evidence>
<comment type="subcellular location">
    <subcellularLocation>
        <location evidence="1">Nucleus speckle</location>
    </subcellularLocation>
</comment>
<evidence type="ECO:0000256" key="9">
    <source>
        <dbReference type="ARBA" id="ARBA00022777"/>
    </source>
</evidence>
<feature type="compositionally biased region" description="Basic and acidic residues" evidence="19">
    <location>
        <begin position="114"/>
        <end position="132"/>
    </location>
</feature>
<feature type="domain" description="Protein kinase" evidence="20">
    <location>
        <begin position="712"/>
        <end position="1005"/>
    </location>
</feature>
<feature type="region of interest" description="Disordered" evidence="19">
    <location>
        <begin position="1194"/>
        <end position="1381"/>
    </location>
</feature>
<evidence type="ECO:0000256" key="1">
    <source>
        <dbReference type="ARBA" id="ARBA00004324"/>
    </source>
</evidence>
<gene>
    <name evidence="21" type="ORF">PECUL_23A061524</name>
</gene>
<dbReference type="InterPro" id="IPR011009">
    <property type="entry name" value="Kinase-like_dom_sf"/>
</dbReference>
<evidence type="ECO:0000256" key="2">
    <source>
        <dbReference type="ARBA" id="ARBA00006485"/>
    </source>
</evidence>
<feature type="compositionally biased region" description="Low complexity" evidence="19">
    <location>
        <begin position="1452"/>
        <end position="1465"/>
    </location>
</feature>
<evidence type="ECO:0000313" key="21">
    <source>
        <dbReference type="EMBL" id="CAH2302298.1"/>
    </source>
</evidence>
<evidence type="ECO:0000256" key="5">
    <source>
        <dbReference type="ARBA" id="ARBA00022527"/>
    </source>
</evidence>
<dbReference type="CDD" id="cd07864">
    <property type="entry name" value="STKc_CDK12"/>
    <property type="match status" value="1"/>
</dbReference>
<dbReference type="InterPro" id="IPR050108">
    <property type="entry name" value="CDK"/>
</dbReference>
<dbReference type="PROSITE" id="PS00107">
    <property type="entry name" value="PROTEIN_KINASE_ATP"/>
    <property type="match status" value="1"/>
</dbReference>
<evidence type="ECO:0000256" key="7">
    <source>
        <dbReference type="ARBA" id="ARBA00022679"/>
    </source>
</evidence>
<comment type="catalytic activity">
    <reaction evidence="15">
        <text>L-threonyl-[protein] + ATP = O-phospho-L-threonyl-[protein] + ADP + H(+)</text>
        <dbReference type="Rhea" id="RHEA:46608"/>
        <dbReference type="Rhea" id="RHEA-COMP:11060"/>
        <dbReference type="Rhea" id="RHEA-COMP:11605"/>
        <dbReference type="ChEBI" id="CHEBI:15378"/>
        <dbReference type="ChEBI" id="CHEBI:30013"/>
        <dbReference type="ChEBI" id="CHEBI:30616"/>
        <dbReference type="ChEBI" id="CHEBI:61977"/>
        <dbReference type="ChEBI" id="CHEBI:456216"/>
        <dbReference type="EC" id="2.7.11.22"/>
    </reaction>
</comment>
<feature type="compositionally biased region" description="Basic residues" evidence="19">
    <location>
        <begin position="193"/>
        <end position="203"/>
    </location>
</feature>
<dbReference type="GO" id="GO:0008024">
    <property type="term" value="C:cyclin/CDK positive transcription elongation factor complex"/>
    <property type="evidence" value="ECO:0007669"/>
    <property type="project" value="TreeGrafter"/>
</dbReference>
<dbReference type="PANTHER" id="PTHR24056:SF126">
    <property type="entry name" value="CYCLIN-DEPENDENT KINASE 12"/>
    <property type="match status" value="1"/>
</dbReference>
<evidence type="ECO:0000256" key="19">
    <source>
        <dbReference type="SAM" id="MobiDB-lite"/>
    </source>
</evidence>
<dbReference type="GO" id="GO:0004693">
    <property type="term" value="F:cyclin-dependent protein serine/threonine kinase activity"/>
    <property type="evidence" value="ECO:0007669"/>
    <property type="project" value="UniProtKB-EC"/>
</dbReference>
<feature type="compositionally biased region" description="Polar residues" evidence="19">
    <location>
        <begin position="1317"/>
        <end position="1326"/>
    </location>
</feature>
<reference evidence="21" key="1">
    <citation type="submission" date="2022-03" db="EMBL/GenBank/DDBJ databases">
        <authorList>
            <person name="Alioto T."/>
            <person name="Alioto T."/>
            <person name="Gomez Garrido J."/>
        </authorList>
    </citation>
    <scope>NUCLEOTIDE SEQUENCE</scope>
</reference>
<keyword evidence="10 18" id="KW-0067">ATP-binding</keyword>
<feature type="region of interest" description="Disordered" evidence="19">
    <location>
        <begin position="1039"/>
        <end position="1076"/>
    </location>
</feature>
<evidence type="ECO:0000256" key="16">
    <source>
        <dbReference type="ARBA" id="ARBA00048367"/>
    </source>
</evidence>
<dbReference type="Pfam" id="PF00069">
    <property type="entry name" value="Pkinase"/>
    <property type="match status" value="1"/>
</dbReference>
<feature type="compositionally biased region" description="Basic residues" evidence="19">
    <location>
        <begin position="283"/>
        <end position="295"/>
    </location>
</feature>
<dbReference type="GO" id="GO:0032968">
    <property type="term" value="P:positive regulation of transcription elongation by RNA polymerase II"/>
    <property type="evidence" value="ECO:0007669"/>
    <property type="project" value="TreeGrafter"/>
</dbReference>
<feature type="compositionally biased region" description="Basic and acidic residues" evidence="19">
    <location>
        <begin position="1297"/>
        <end position="1311"/>
    </location>
</feature>
<dbReference type="EC" id="2.7.11.22" evidence="4"/>
<dbReference type="Gene3D" id="1.10.510.10">
    <property type="entry name" value="Transferase(Phosphotransferase) domain 1"/>
    <property type="match status" value="1"/>
</dbReference>
<keyword evidence="5" id="KW-0723">Serine/threonine-protein kinase</keyword>
<keyword evidence="22" id="KW-1185">Reference proteome</keyword>
<sequence>MPNPARHGNKDSGGSTSTMPQSSGSSNNRDRQRLSSKHKRHKSKHLKDSPSAAEPFALSTLKLVEYDDISSDSDTFSDDVPTKPDRRENDERRGSEKSEKLHKSRHRHQHKKIKDASRTKQGDKERKSEKSQDAVMSKAPSSKDRTTGTTKRPAEELEEHARTSKSSNKEIRASKMHREKSRRERDLKSGHKDRSKGHRKRDSSKRYKTSDSPKRKGRKYGSSPKQDDSHTDASGGQDYDGSPPRSHASSSYTDAYKKISDSPSYKEPVAYQSNLRSPSPYGRRQRSVSPYRRRSSSYERGSGSYSGRSPSPYGRRRSTSPFVSKRSVSRSPVTRKSAKSRSRSPVYSRKSSSSSRSKKKSQSRSRHSSISPARLPLNSSLGAELSRKKKERAAAAAAAGRDSRGSPLLLKREIGDSRATLALDSKKATKIVKIEKSVSDTELLTAVNVENKAPVVSVKQEESDKKPPLVARDPKLSAAKDSKVASIKEDVLMPKEGATDREKEKDVPPPLPPLQSPPPPLPACSPPPPTPPLPPLPPCPAAPLQPPPPLPPQPTVTFLPLPTTVAASLTSTFHTRVTSVTAQANSQSTVFSNSKPQAPVTITIPHLKTSTLPPLPLPPLLPGEDDLGSPMEVPTPKPVKKDKEQRPRHLLIDLPLPPELPGGDPSPPESPEPKVVTSPQQQLKKRPKICCPRYGERKQTETDWGKRCVDKFKILGIIGEGTYGQVYKAQDKVTGEFVALKKVRLDNEKEGFPITAIREIKILRQLIHGRVVNMKEIVTDKQDALDFKKDKGAFYLVFEYMDHDLMGLLESGLVQFSEDHIKSFMKQLMEGLEYCHKKNFLHRDIKCSNILLNNRGHIKLADFGLARLYSSEESRPYTNKVITLWYRPPELLLGEERYTPAIDVWSCGCILGELFMKKPIFQANQELAQLELISRLCGSPCPAVWPDVIKLPYFNTMKPKKQYRRRLREEFSFIPTPALDLLDYMLTLDPSKRCTAEQALQSDFLKDVDVDKMAPPDLPSWQDCHELWSKKRRRQRQSGIIIDEPPAIKAPRKENVAPQGIDPVRNSSPAPSQPAKVETIPTDLSILGDITQQLNQSELAILLNLLQSQTDLSVTQISQLLNVQSNPDMQQQLEALNQSITALTAGPSNPDEEASKDLPAQDQVDSSEAETQGEVQNVLAVLLSQFMNPQEVVEAPGESNGEQSGSILAVPPEPEEVIVEEQQQNEKEEMEDDTDAVKRSNPPTSSQPRILPPEKRPPEPPGPPPLPSAAEDNASDVNPAGSPALLQLFSQQEVEPDLVKGGRERQPHRLAPDVSRTLPTRTYTSDGSEEVFNAGPDERDSGQLLGESSPQTLGKSRTFPGQLGESSSYQGTGSLQFPGDQDLRFTRIPLGLHSGTVPPPGLEGSSNSSHHYQEAKIANYSELGSGTAAAGTNQAWGAPSQAFSKPYRATTRVPPRGGRGRGVPY</sequence>
<comment type="catalytic activity">
    <reaction evidence="16">
        <text>L-seryl-[protein] + ATP = O-phospho-L-seryl-[protein] + ADP + H(+)</text>
        <dbReference type="Rhea" id="RHEA:17989"/>
        <dbReference type="Rhea" id="RHEA-COMP:9863"/>
        <dbReference type="Rhea" id="RHEA-COMP:11604"/>
        <dbReference type="ChEBI" id="CHEBI:15378"/>
        <dbReference type="ChEBI" id="CHEBI:29999"/>
        <dbReference type="ChEBI" id="CHEBI:30616"/>
        <dbReference type="ChEBI" id="CHEBI:83421"/>
        <dbReference type="ChEBI" id="CHEBI:456216"/>
        <dbReference type="EC" id="2.7.11.22"/>
    </reaction>
</comment>
<keyword evidence="9 21" id="KW-0418">Kinase</keyword>
<feature type="compositionally biased region" description="Low complexity" evidence="19">
    <location>
        <begin position="12"/>
        <end position="26"/>
    </location>
</feature>
<feature type="compositionally biased region" description="Basic and acidic residues" evidence="19">
    <location>
        <begin position="141"/>
        <end position="173"/>
    </location>
</feature>
<keyword evidence="8 18" id="KW-0547">Nucleotide-binding</keyword>
<feature type="compositionally biased region" description="Low complexity" evidence="19">
    <location>
        <begin position="298"/>
        <end position="313"/>
    </location>
</feature>
<feature type="compositionally biased region" description="Polar residues" evidence="19">
    <location>
        <begin position="1346"/>
        <end position="1355"/>
    </location>
</feature>
<dbReference type="GO" id="GO:0008380">
    <property type="term" value="P:RNA splicing"/>
    <property type="evidence" value="ECO:0007669"/>
    <property type="project" value="UniProtKB-KW"/>
</dbReference>
<feature type="compositionally biased region" description="Polar residues" evidence="19">
    <location>
        <begin position="1364"/>
        <end position="1375"/>
    </location>
</feature>
<feature type="region of interest" description="Disordered" evidence="19">
    <location>
        <begin position="608"/>
        <end position="683"/>
    </location>
</feature>
<keyword evidence="6" id="KW-0507">mRNA processing</keyword>
<feature type="compositionally biased region" description="Pro residues" evidence="19">
    <location>
        <begin position="508"/>
        <end position="554"/>
    </location>
</feature>
<evidence type="ECO:0000256" key="13">
    <source>
        <dbReference type="ARBA" id="ARBA00040213"/>
    </source>
</evidence>
<dbReference type="PANTHER" id="PTHR24056">
    <property type="entry name" value="CELL DIVISION PROTEIN KINASE"/>
    <property type="match status" value="1"/>
</dbReference>
<dbReference type="FunFam" id="1.10.510.10:FF:000102">
    <property type="entry name" value="cyclin-dependent kinase 12 isoform X1"/>
    <property type="match status" value="1"/>
</dbReference>
<evidence type="ECO:0000256" key="11">
    <source>
        <dbReference type="ARBA" id="ARBA00023187"/>
    </source>
</evidence>
<dbReference type="GO" id="GO:0006397">
    <property type="term" value="P:mRNA processing"/>
    <property type="evidence" value="ECO:0007669"/>
    <property type="project" value="UniProtKB-KW"/>
</dbReference>